<name>A0ABS0ACX2_9GAMM</name>
<keyword evidence="5 10" id="KW-0067">ATP-binding</keyword>
<evidence type="ECO:0000256" key="8">
    <source>
        <dbReference type="ARBA" id="ARBA00023306"/>
    </source>
</evidence>
<keyword evidence="1 10" id="KW-0963">Cytoplasm</keyword>
<dbReference type="Pfam" id="PF01225">
    <property type="entry name" value="Mur_ligase"/>
    <property type="match status" value="1"/>
</dbReference>
<evidence type="ECO:0000256" key="9">
    <source>
        <dbReference type="ARBA" id="ARBA00023316"/>
    </source>
</evidence>
<dbReference type="InterPro" id="IPR036615">
    <property type="entry name" value="Mur_ligase_C_dom_sf"/>
</dbReference>
<keyword evidence="7 10" id="KW-0573">Peptidoglycan synthesis</keyword>
<evidence type="ECO:0000313" key="16">
    <source>
        <dbReference type="Proteomes" id="UP000644441"/>
    </source>
</evidence>
<evidence type="ECO:0000256" key="4">
    <source>
        <dbReference type="ARBA" id="ARBA00022741"/>
    </source>
</evidence>
<dbReference type="PANTHER" id="PTHR43024:SF1">
    <property type="entry name" value="UDP-N-ACETYLMURAMOYL-TRIPEPTIDE--D-ALANYL-D-ALANINE LIGASE"/>
    <property type="match status" value="1"/>
</dbReference>
<dbReference type="GO" id="GO:0016874">
    <property type="term" value="F:ligase activity"/>
    <property type="evidence" value="ECO:0007669"/>
    <property type="project" value="UniProtKB-KW"/>
</dbReference>
<sequence length="449" mass="46593">MRLSQIRDWTAGEMRGSDRTLSAVSTDTRTLGPDSLFVALRGERFDGHAFLAQARDAGAVAALIDYDSEQGSDTGVFDADVRVADTRQGLGRLAAGYAAQFPVPRVAVTGNAGKTTVKEMIAVLLGEGTLATHGNLNNDIGVPLTLLRLTAEHRQAVIELGANAPGEIAWTSGLVKPNVALITNVTGAHLEGFGSMDGIARAKAEIFTGCAAGGTAVINGDDHYAAFFTDQARAAGLNIVTVGREQGDLHADAVRLDEHGCDFVLQPLGLTLRLPLVGAHQISNALMALAAVQALGVDLTERAPRLAQLKPVPGRMNVIDCQGGTLVDDTYNANPGSVRAAIAWLAGRPSPRTLVLGAMGELGPSAETLVTELGANARAAGIDTLITLPGAEAAARGFGDGAEPVEHFDQAAERAAGTLARGGTVLVKGSRSARMEQVVQRLTDKGRGH</sequence>
<comment type="caution">
    <text evidence="15">The sequence shown here is derived from an EMBL/GenBank/DDBJ whole genome shotgun (WGS) entry which is preliminary data.</text>
</comment>
<proteinExistence type="inferred from homology"/>
<comment type="function">
    <text evidence="10 11">Involved in cell wall formation. Catalyzes the final step in the synthesis of UDP-N-acetylmuramoyl-pentapeptide, the precursor of murein.</text>
</comment>
<evidence type="ECO:0000259" key="12">
    <source>
        <dbReference type="Pfam" id="PF01225"/>
    </source>
</evidence>
<dbReference type="Pfam" id="PF02875">
    <property type="entry name" value="Mur_ligase_C"/>
    <property type="match status" value="1"/>
</dbReference>
<keyword evidence="4 10" id="KW-0547">Nucleotide-binding</keyword>
<feature type="domain" description="Mur ligase central" evidence="14">
    <location>
        <begin position="108"/>
        <end position="292"/>
    </location>
</feature>
<evidence type="ECO:0000256" key="6">
    <source>
        <dbReference type="ARBA" id="ARBA00022960"/>
    </source>
</evidence>
<comment type="catalytic activity">
    <reaction evidence="10 11">
        <text>D-alanyl-D-alanine + UDP-N-acetyl-alpha-D-muramoyl-L-alanyl-gamma-D-glutamyl-meso-2,6-diaminopimelate + ATP = UDP-N-acetyl-alpha-D-muramoyl-L-alanyl-gamma-D-glutamyl-meso-2,6-diaminopimeloyl-D-alanyl-D-alanine + ADP + phosphate + H(+)</text>
        <dbReference type="Rhea" id="RHEA:28374"/>
        <dbReference type="ChEBI" id="CHEBI:15378"/>
        <dbReference type="ChEBI" id="CHEBI:30616"/>
        <dbReference type="ChEBI" id="CHEBI:43474"/>
        <dbReference type="ChEBI" id="CHEBI:57822"/>
        <dbReference type="ChEBI" id="CHEBI:61386"/>
        <dbReference type="ChEBI" id="CHEBI:83905"/>
        <dbReference type="ChEBI" id="CHEBI:456216"/>
        <dbReference type="EC" id="6.3.2.10"/>
    </reaction>
</comment>
<dbReference type="EC" id="6.3.2.10" evidence="10 11"/>
<gene>
    <name evidence="10" type="primary">murF</name>
    <name evidence="15" type="ORF">ISO4_00595</name>
</gene>
<keyword evidence="6 10" id="KW-0133">Cell shape</keyword>
<evidence type="ECO:0000256" key="11">
    <source>
        <dbReference type="RuleBase" id="RU004136"/>
    </source>
</evidence>
<dbReference type="PANTHER" id="PTHR43024">
    <property type="entry name" value="UDP-N-ACETYLMURAMOYL-TRIPEPTIDE--D-ALANYL-D-ALANINE LIGASE"/>
    <property type="match status" value="1"/>
</dbReference>
<dbReference type="InterPro" id="IPR004101">
    <property type="entry name" value="Mur_ligase_C"/>
</dbReference>
<reference evidence="15 16" key="1">
    <citation type="submission" date="2012-09" db="EMBL/GenBank/DDBJ databases">
        <title>Genome Sequence of alkane-degrading Bacterium Alcanivorax venustensis ISO4.</title>
        <authorList>
            <person name="Lai Q."/>
            <person name="Shao Z."/>
        </authorList>
    </citation>
    <scope>NUCLEOTIDE SEQUENCE [LARGE SCALE GENOMIC DNA]</scope>
    <source>
        <strain evidence="15 16">ISO4</strain>
    </source>
</reference>
<dbReference type="SUPFAM" id="SSF63418">
    <property type="entry name" value="MurE/MurF N-terminal domain"/>
    <property type="match status" value="1"/>
</dbReference>
<protein>
    <recommendedName>
        <fullName evidence="10 11">UDP-N-acetylmuramoyl-tripeptide--D-alanyl-D-alanine ligase</fullName>
        <ecNumber evidence="10 11">6.3.2.10</ecNumber>
    </recommendedName>
    <alternativeName>
        <fullName evidence="10">D-alanyl-D-alanine-adding enzyme</fullName>
    </alternativeName>
</protein>
<dbReference type="SUPFAM" id="SSF53623">
    <property type="entry name" value="MurD-like peptide ligases, catalytic domain"/>
    <property type="match status" value="1"/>
</dbReference>
<dbReference type="InterPro" id="IPR005863">
    <property type="entry name" value="UDP-N-AcMur_synth"/>
</dbReference>
<keyword evidence="3 10" id="KW-0132">Cell division</keyword>
<evidence type="ECO:0000256" key="5">
    <source>
        <dbReference type="ARBA" id="ARBA00022840"/>
    </source>
</evidence>
<dbReference type="Pfam" id="PF08245">
    <property type="entry name" value="Mur_ligase_M"/>
    <property type="match status" value="1"/>
</dbReference>
<evidence type="ECO:0000256" key="1">
    <source>
        <dbReference type="ARBA" id="ARBA00022490"/>
    </source>
</evidence>
<keyword evidence="8 10" id="KW-0131">Cell cycle</keyword>
<dbReference type="EMBL" id="ARXR01000003">
    <property type="protein sequence ID" value="MBF5051993.1"/>
    <property type="molecule type" value="Genomic_DNA"/>
</dbReference>
<evidence type="ECO:0000256" key="2">
    <source>
        <dbReference type="ARBA" id="ARBA00022598"/>
    </source>
</evidence>
<feature type="domain" description="Mur ligase N-terminal catalytic" evidence="12">
    <location>
        <begin position="22"/>
        <end position="96"/>
    </location>
</feature>
<comment type="pathway">
    <text evidence="10 11">Cell wall biogenesis; peptidoglycan biosynthesis.</text>
</comment>
<evidence type="ECO:0000256" key="10">
    <source>
        <dbReference type="HAMAP-Rule" id="MF_02019"/>
    </source>
</evidence>
<keyword evidence="2 10" id="KW-0436">Ligase</keyword>
<evidence type="ECO:0000256" key="7">
    <source>
        <dbReference type="ARBA" id="ARBA00022984"/>
    </source>
</evidence>
<dbReference type="NCBIfam" id="TIGR01143">
    <property type="entry name" value="murF"/>
    <property type="match status" value="1"/>
</dbReference>
<comment type="subcellular location">
    <subcellularLocation>
        <location evidence="10 11">Cytoplasm</location>
    </subcellularLocation>
</comment>
<dbReference type="InterPro" id="IPR036565">
    <property type="entry name" value="Mur-like_cat_sf"/>
</dbReference>
<keyword evidence="16" id="KW-1185">Reference proteome</keyword>
<evidence type="ECO:0000313" key="15">
    <source>
        <dbReference type="EMBL" id="MBF5051993.1"/>
    </source>
</evidence>
<dbReference type="Proteomes" id="UP000644441">
    <property type="component" value="Unassembled WGS sequence"/>
</dbReference>
<evidence type="ECO:0000259" key="13">
    <source>
        <dbReference type="Pfam" id="PF02875"/>
    </source>
</evidence>
<dbReference type="SUPFAM" id="SSF53244">
    <property type="entry name" value="MurD-like peptide ligases, peptide-binding domain"/>
    <property type="match status" value="1"/>
</dbReference>
<dbReference type="Gene3D" id="3.40.1390.10">
    <property type="entry name" value="MurE/MurF, N-terminal domain"/>
    <property type="match status" value="1"/>
</dbReference>
<feature type="domain" description="Mur ligase C-terminal" evidence="13">
    <location>
        <begin position="314"/>
        <end position="431"/>
    </location>
</feature>
<dbReference type="InterPro" id="IPR013221">
    <property type="entry name" value="Mur_ligase_cen"/>
</dbReference>
<organism evidence="15 16">
    <name type="scientific">Alloalcanivorax venustensis ISO4</name>
    <dbReference type="NCBI Taxonomy" id="1177184"/>
    <lineage>
        <taxon>Bacteria</taxon>
        <taxon>Pseudomonadati</taxon>
        <taxon>Pseudomonadota</taxon>
        <taxon>Gammaproteobacteria</taxon>
        <taxon>Oceanospirillales</taxon>
        <taxon>Alcanivoracaceae</taxon>
        <taxon>Alloalcanivorax</taxon>
    </lineage>
</organism>
<dbReference type="InterPro" id="IPR035911">
    <property type="entry name" value="MurE/MurF_N"/>
</dbReference>
<accession>A0ABS0ACX2</accession>
<comment type="caution">
    <text evidence="10">Lacks conserved residue(s) required for the propagation of feature annotation.</text>
</comment>
<comment type="similarity">
    <text evidence="10">Belongs to the MurCDEF family. MurF subfamily.</text>
</comment>
<dbReference type="Gene3D" id="3.40.1190.10">
    <property type="entry name" value="Mur-like, catalytic domain"/>
    <property type="match status" value="1"/>
</dbReference>
<dbReference type="InterPro" id="IPR051046">
    <property type="entry name" value="MurCDEF_CellWall_CoF430Synth"/>
</dbReference>
<evidence type="ECO:0000259" key="14">
    <source>
        <dbReference type="Pfam" id="PF08245"/>
    </source>
</evidence>
<evidence type="ECO:0000256" key="3">
    <source>
        <dbReference type="ARBA" id="ARBA00022618"/>
    </source>
</evidence>
<dbReference type="Gene3D" id="3.90.190.20">
    <property type="entry name" value="Mur ligase, C-terminal domain"/>
    <property type="match status" value="1"/>
</dbReference>
<dbReference type="InterPro" id="IPR000713">
    <property type="entry name" value="Mur_ligase_N"/>
</dbReference>
<keyword evidence="9 10" id="KW-0961">Cell wall biogenesis/degradation</keyword>
<dbReference type="HAMAP" id="MF_02019">
    <property type="entry name" value="MurF"/>
    <property type="match status" value="1"/>
</dbReference>